<dbReference type="AlphaFoldDB" id="A0A8F6TUU5"/>
<evidence type="ECO:0000313" key="5">
    <source>
        <dbReference type="Proteomes" id="UP000825009"/>
    </source>
</evidence>
<evidence type="ECO:0000313" key="4">
    <source>
        <dbReference type="EMBL" id="QXT38554.1"/>
    </source>
</evidence>
<keyword evidence="5" id="KW-1185">Reference proteome</keyword>
<protein>
    <submittedName>
        <fullName evidence="4">DsbA family protein</fullName>
    </submittedName>
</protein>
<dbReference type="InterPro" id="IPR013766">
    <property type="entry name" value="Thioredoxin_domain"/>
</dbReference>
<keyword evidence="2" id="KW-0732">Signal</keyword>
<feature type="signal peptide" evidence="2">
    <location>
        <begin position="1"/>
        <end position="20"/>
    </location>
</feature>
<accession>A0A8F6TUU5</accession>
<comment type="function">
    <text evidence="1">May be required for disulfide bond formation in some proteins.</text>
</comment>
<sequence length="250" mass="27237">MKRLMMSAATLALLASPVAATDIGDMTEAERQTFREEVRQYLLESPEVLMEAIAVLEQRQAAEEAAAQEVAVAENETAIFNSAFDHVGGNPDGDVVIVEFVDYRCSYCRRAHPEVNELVDTDGNIRFITKEFPILGEQSVLASRFAIATRLALGGEAYEQVSDALMAMRSDVTELALARLASDLDLDSEAIFAEIDNPIVQSTIDSNRALGQRMGITGTPSFVFGDQLVQGYVPLANMQDIVDIIRDTAG</sequence>
<dbReference type="Pfam" id="PF18312">
    <property type="entry name" value="ScsC_N"/>
    <property type="match status" value="1"/>
</dbReference>
<dbReference type="RefSeq" id="WP_219000750.1">
    <property type="nucleotide sequence ID" value="NZ_CP079194.1"/>
</dbReference>
<dbReference type="KEGG" id="gce:KYE46_11470"/>
<name>A0A8F6TUU5_9RHOB</name>
<proteinExistence type="predicted"/>
<dbReference type="CDD" id="cd03023">
    <property type="entry name" value="DsbA_Com1_like"/>
    <property type="match status" value="1"/>
</dbReference>
<dbReference type="EMBL" id="CP079194">
    <property type="protein sequence ID" value="QXT38554.1"/>
    <property type="molecule type" value="Genomic_DNA"/>
</dbReference>
<evidence type="ECO:0000259" key="3">
    <source>
        <dbReference type="PROSITE" id="PS51352"/>
    </source>
</evidence>
<dbReference type="PROSITE" id="PS51352">
    <property type="entry name" value="THIOREDOXIN_2"/>
    <property type="match status" value="1"/>
</dbReference>
<evidence type="ECO:0000256" key="2">
    <source>
        <dbReference type="SAM" id="SignalP"/>
    </source>
</evidence>
<evidence type="ECO:0000256" key="1">
    <source>
        <dbReference type="ARBA" id="ARBA00003565"/>
    </source>
</evidence>
<dbReference type="PANTHER" id="PTHR35272">
    <property type="entry name" value="THIOL:DISULFIDE INTERCHANGE PROTEIN DSBC-RELATED"/>
    <property type="match status" value="1"/>
</dbReference>
<feature type="chain" id="PRO_5034912439" evidence="2">
    <location>
        <begin position="21"/>
        <end position="250"/>
    </location>
</feature>
<dbReference type="InterPro" id="IPR041205">
    <property type="entry name" value="ScsC_N"/>
</dbReference>
<dbReference type="InterPro" id="IPR012336">
    <property type="entry name" value="Thioredoxin-like_fold"/>
</dbReference>
<feature type="domain" description="Thioredoxin" evidence="3">
    <location>
        <begin position="59"/>
        <end position="247"/>
    </location>
</feature>
<dbReference type="PANTHER" id="PTHR35272:SF3">
    <property type="entry name" value="THIOL:DISULFIDE INTERCHANGE PROTEIN DSBC"/>
    <property type="match status" value="1"/>
</dbReference>
<organism evidence="4 5">
    <name type="scientific">Gymnodinialimonas ceratoperidinii</name>
    <dbReference type="NCBI Taxonomy" id="2856823"/>
    <lineage>
        <taxon>Bacteria</taxon>
        <taxon>Pseudomonadati</taxon>
        <taxon>Pseudomonadota</taxon>
        <taxon>Alphaproteobacteria</taxon>
        <taxon>Rhodobacterales</taxon>
        <taxon>Paracoccaceae</taxon>
        <taxon>Gymnodinialimonas</taxon>
    </lineage>
</organism>
<reference evidence="4 5" key="1">
    <citation type="submission" date="2021-07" db="EMBL/GenBank/DDBJ databases">
        <title>A novel Jannaschia species isolated from marine dinoflagellate Ceratoperidinium margalefii.</title>
        <authorList>
            <person name="Jiang Y."/>
            <person name="Li Z."/>
        </authorList>
    </citation>
    <scope>NUCLEOTIDE SEQUENCE [LARGE SCALE GENOMIC DNA]</scope>
    <source>
        <strain evidence="4 5">J12C1-MA-4</strain>
    </source>
</reference>
<dbReference type="InterPro" id="IPR051470">
    <property type="entry name" value="Thiol:disulfide_interchange"/>
</dbReference>
<dbReference type="Proteomes" id="UP000825009">
    <property type="component" value="Chromosome"/>
</dbReference>
<gene>
    <name evidence="4" type="ORF">KYE46_11470</name>
</gene>
<dbReference type="Pfam" id="PF13462">
    <property type="entry name" value="Thioredoxin_4"/>
    <property type="match status" value="1"/>
</dbReference>